<accession>A0A0G1X6M6</accession>
<feature type="transmembrane region" description="Helical" evidence="1">
    <location>
        <begin position="12"/>
        <end position="34"/>
    </location>
</feature>
<proteinExistence type="predicted"/>
<evidence type="ECO:0000313" key="3">
    <source>
        <dbReference type="Proteomes" id="UP000034185"/>
    </source>
</evidence>
<protein>
    <submittedName>
        <fullName evidence="2">Peptidase M23</fullName>
    </submittedName>
</protein>
<keyword evidence="1" id="KW-0472">Membrane</keyword>
<keyword evidence="1" id="KW-1133">Transmembrane helix</keyword>
<dbReference type="EMBL" id="LCRA01000021">
    <property type="protein sequence ID" value="KKW26611.1"/>
    <property type="molecule type" value="Genomic_DNA"/>
</dbReference>
<evidence type="ECO:0000256" key="1">
    <source>
        <dbReference type="SAM" id="Phobius"/>
    </source>
</evidence>
<keyword evidence="1" id="KW-0812">Transmembrane</keyword>
<dbReference type="AlphaFoldDB" id="A0A0G1X6M6"/>
<sequence length="484" mass="51386">MVTKRGQQGSSTIELLIAFMILVLALSAVIIVVFGSQSISVDTQVNSDALYRAKTMLEGARAASRADFGSVVSTVATVEYSGPLAYTKKLDVMDLDSFTKQATSTVSWQTGGRSQSVVLSTIFTDPTSILGGDTCSQELTGDWTAPQDWRGGFGYTDIVSANGASGVDAFNKKVYLTSNIDNKNNFYIIDASNPKPAGLNLPISGQLRFDVAGTNSDGLTDVRVAGRYAYVSVGGTATVQLIVIDISNPTAPVVVKQLDVTAPGITGFGNTLAYAKGKVYLGLTVSTGKELHIIDVSDPLAPIDQGSFETGTSINQIVVKDDIAYLATPSASQLWKINMSDPSNPTLVETYNPSSTNWSGQSVALSKTTSNVFLGRIRNLNPNRDDLIALNSTNIAAGPIGSMSQDTQSGFTRMVVRGTLLFASNAKSNDGFQIWDVADPTAPLRYDTTPVNIQQTSIAAMDCEGDYIYIGQRSNRALQIVGPS</sequence>
<dbReference type="Pfam" id="PF08309">
    <property type="entry name" value="LVIVD"/>
    <property type="match status" value="3"/>
</dbReference>
<name>A0A0G1X6M6_9BACT</name>
<comment type="caution">
    <text evidence="2">The sequence shown here is derived from an EMBL/GenBank/DDBJ whole genome shotgun (WGS) entry which is preliminary data.</text>
</comment>
<evidence type="ECO:0000313" key="2">
    <source>
        <dbReference type="EMBL" id="KKW26611.1"/>
    </source>
</evidence>
<organism evidence="2 3">
    <name type="scientific">Candidatus Kaiserbacteria bacterium GW2011_GWB1_52_6</name>
    <dbReference type="NCBI Taxonomy" id="1618674"/>
    <lineage>
        <taxon>Bacteria</taxon>
        <taxon>Candidatus Kaiseribacteriota</taxon>
    </lineage>
</organism>
<dbReference type="InterPro" id="IPR013211">
    <property type="entry name" value="LVIVD"/>
</dbReference>
<dbReference type="Proteomes" id="UP000034185">
    <property type="component" value="Unassembled WGS sequence"/>
</dbReference>
<gene>
    <name evidence="2" type="ORF">UY70_C0021G0011</name>
</gene>
<reference evidence="2 3" key="1">
    <citation type="journal article" date="2015" name="Nature">
        <title>rRNA introns, odd ribosomes, and small enigmatic genomes across a large radiation of phyla.</title>
        <authorList>
            <person name="Brown C.T."/>
            <person name="Hug L.A."/>
            <person name="Thomas B.C."/>
            <person name="Sharon I."/>
            <person name="Castelle C.J."/>
            <person name="Singh A."/>
            <person name="Wilkins M.J."/>
            <person name="Williams K.H."/>
            <person name="Banfield J.F."/>
        </authorList>
    </citation>
    <scope>NUCLEOTIDE SEQUENCE [LARGE SCALE GENOMIC DNA]</scope>
</reference>